<dbReference type="Gene3D" id="3.30.110.70">
    <property type="entry name" value="Hypothetical protein apc22750. Chain B"/>
    <property type="match status" value="1"/>
</dbReference>
<feature type="region of interest" description="Disordered" evidence="2">
    <location>
        <begin position="287"/>
        <end position="315"/>
    </location>
</feature>
<comment type="caution">
    <text evidence="3">The sequence shown here is derived from an EMBL/GenBank/DDBJ whole genome shotgun (WGS) entry which is preliminary data.</text>
</comment>
<sequence>MGWFSRFTVTRSAEAAARDREWEAALERDTLPAQVEKRLRDAGAGRTPWVASMTPAELLIAKSHGCRPIATVSGTCWYSFGRSWTEGHAEGWSRALNRIGEEAYACGANAVVDVQLRRIQHGFGSGMDFTLIGTAVKIDGLKPSARPVIATVPALEFVRLLEMGIVPVGLAIGARYEWLGGFGTWNGWGSAASRTQWQLNALSPSQPLGDLSDFWERIRREAIWDLRDHAAAQGNGVLAHTHFSQLIRQERDKAPPAYLGRYIVLGTVVDTPANAPVPHHIRRVADMRDPSPLDGTFGRRNDVYSGEMGEGEGAI</sequence>
<evidence type="ECO:0000256" key="2">
    <source>
        <dbReference type="SAM" id="MobiDB-lite"/>
    </source>
</evidence>
<evidence type="ECO:0000256" key="1">
    <source>
        <dbReference type="ARBA" id="ARBA00010751"/>
    </source>
</evidence>
<dbReference type="Pfam" id="PF01906">
    <property type="entry name" value="YbjQ_1"/>
    <property type="match status" value="1"/>
</dbReference>
<dbReference type="RefSeq" id="WP_167073858.1">
    <property type="nucleotide sequence ID" value="NZ_JAAOZC010000006.1"/>
</dbReference>
<gene>
    <name evidence="3" type="ORF">FHS31_002448</name>
</gene>
<dbReference type="SUPFAM" id="SSF117782">
    <property type="entry name" value="YbjQ-like"/>
    <property type="match status" value="1"/>
</dbReference>
<evidence type="ECO:0000313" key="3">
    <source>
        <dbReference type="EMBL" id="NIJ08824.1"/>
    </source>
</evidence>
<evidence type="ECO:0000313" key="4">
    <source>
        <dbReference type="Proteomes" id="UP000727456"/>
    </source>
</evidence>
<reference evidence="3 4" key="1">
    <citation type="submission" date="2020-03" db="EMBL/GenBank/DDBJ databases">
        <title>Genomic Encyclopedia of Type Strains, Phase III (KMG-III): the genomes of soil and plant-associated and newly described type strains.</title>
        <authorList>
            <person name="Whitman W."/>
        </authorList>
    </citation>
    <scope>NUCLEOTIDE SEQUENCE [LARGE SCALE GENOMIC DNA]</scope>
    <source>
        <strain evidence="3 4">CECT 8804</strain>
    </source>
</reference>
<proteinExistence type="inferred from homology"/>
<name>A0ABX0TXD2_9SPHN</name>
<accession>A0ABX0TXD2</accession>
<protein>
    <submittedName>
        <fullName evidence="3">Uncharacterized protein YbjQ (UPF0145 family)</fullName>
    </submittedName>
</protein>
<dbReference type="EMBL" id="JAAOZC010000006">
    <property type="protein sequence ID" value="NIJ08824.1"/>
    <property type="molecule type" value="Genomic_DNA"/>
</dbReference>
<dbReference type="Proteomes" id="UP000727456">
    <property type="component" value="Unassembled WGS sequence"/>
</dbReference>
<dbReference type="InterPro" id="IPR002765">
    <property type="entry name" value="UPF0145_YbjQ-like"/>
</dbReference>
<comment type="similarity">
    <text evidence="1">Belongs to the UPF0145 family.</text>
</comment>
<keyword evidence="4" id="KW-1185">Reference proteome</keyword>
<feature type="compositionally biased region" description="Basic and acidic residues" evidence="2">
    <location>
        <begin position="287"/>
        <end position="302"/>
    </location>
</feature>
<dbReference type="InterPro" id="IPR035439">
    <property type="entry name" value="UPF0145_dom_sf"/>
</dbReference>
<organism evidence="3 4">
    <name type="scientific">Sphingomonas vulcanisoli</name>
    <dbReference type="NCBI Taxonomy" id="1658060"/>
    <lineage>
        <taxon>Bacteria</taxon>
        <taxon>Pseudomonadati</taxon>
        <taxon>Pseudomonadota</taxon>
        <taxon>Alphaproteobacteria</taxon>
        <taxon>Sphingomonadales</taxon>
        <taxon>Sphingomonadaceae</taxon>
        <taxon>Sphingomonas</taxon>
    </lineage>
</organism>